<feature type="transmembrane region" description="Helical" evidence="2">
    <location>
        <begin position="272"/>
        <end position="304"/>
    </location>
</feature>
<feature type="compositionally biased region" description="Polar residues" evidence="1">
    <location>
        <begin position="1"/>
        <end position="12"/>
    </location>
</feature>
<organism evidence="4 5">
    <name type="scientific">Bifidobacterium miconis</name>
    <dbReference type="NCBI Taxonomy" id="2834435"/>
    <lineage>
        <taxon>Bacteria</taxon>
        <taxon>Bacillati</taxon>
        <taxon>Actinomycetota</taxon>
        <taxon>Actinomycetes</taxon>
        <taxon>Bifidobacteriales</taxon>
        <taxon>Bifidobacteriaceae</taxon>
        <taxon>Bifidobacterium</taxon>
    </lineage>
</organism>
<dbReference type="PANTHER" id="PTHR36435:SF1">
    <property type="entry name" value="CAAX AMINO TERMINAL PROTEASE FAMILY PROTEIN"/>
    <property type="match status" value="1"/>
</dbReference>
<dbReference type="Proteomes" id="UP000700815">
    <property type="component" value="Unassembled WGS sequence"/>
</dbReference>
<feature type="transmembrane region" description="Helical" evidence="2">
    <location>
        <begin position="310"/>
        <end position="332"/>
    </location>
</feature>
<proteinExistence type="predicted"/>
<keyword evidence="2" id="KW-1133">Transmembrane helix</keyword>
<evidence type="ECO:0000313" key="5">
    <source>
        <dbReference type="Proteomes" id="UP000700815"/>
    </source>
</evidence>
<keyword evidence="2" id="KW-0812">Transmembrane</keyword>
<dbReference type="RefSeq" id="WP_219058527.1">
    <property type="nucleotide sequence ID" value="NZ_JAHBBH010000012.1"/>
</dbReference>
<evidence type="ECO:0000313" key="4">
    <source>
        <dbReference type="EMBL" id="MBW3092450.1"/>
    </source>
</evidence>
<feature type="compositionally biased region" description="Low complexity" evidence="1">
    <location>
        <begin position="44"/>
        <end position="55"/>
    </location>
</feature>
<keyword evidence="4" id="KW-0482">Metalloprotease</keyword>
<keyword evidence="4" id="KW-0378">Hydrolase</keyword>
<sequence length="411" mass="44979">MSTNEPQPQHQPDSGAPSQPTRSQPSAQSQQSQQPQSYPPYPQQPQYQQPQYQAQSSYQQYQPYPYAYPPQPPVDPETVRRRTLRKTVGRVAGLALAYQAIFTATSLIAGMVIGLAAATSRYGSQAMSGMFSEQELSQFEQEIARQTVQWTGALYILAVAVGFAFMLLMRHRTILTRAFWTGDPREPHAAMRPAWLLAFAAMLVGVQGVSIVIQVAFAALDTPLASPTSEGIEESAVTVSMWLYIGLIGPVIEELVFRGVVMKELKPLGRNFAILTSSLMFALFHDDVVQGLFAFACGLIFAFVAMEYSLVWSIVLHVFNNAVIGGVFSAIADRFGDTGNVVYAVCLVIVGVGGLIWVLLKYGWGLREYVRVNRSAPGTYWGWTSGLFLTLVILNVLIALVSFAMAMAGAA</sequence>
<evidence type="ECO:0000256" key="2">
    <source>
        <dbReference type="SAM" id="Phobius"/>
    </source>
</evidence>
<feature type="transmembrane region" description="Helical" evidence="2">
    <location>
        <begin position="91"/>
        <end position="118"/>
    </location>
</feature>
<feature type="transmembrane region" description="Helical" evidence="2">
    <location>
        <begin position="239"/>
        <end position="260"/>
    </location>
</feature>
<keyword evidence="4" id="KW-0645">Protease</keyword>
<feature type="region of interest" description="Disordered" evidence="1">
    <location>
        <begin position="1"/>
        <end position="55"/>
    </location>
</feature>
<feature type="transmembrane region" description="Helical" evidence="2">
    <location>
        <begin position="341"/>
        <end position="360"/>
    </location>
</feature>
<dbReference type="Pfam" id="PF02517">
    <property type="entry name" value="Rce1-like"/>
    <property type="match status" value="1"/>
</dbReference>
<feature type="compositionally biased region" description="Low complexity" evidence="1">
    <location>
        <begin position="16"/>
        <end position="36"/>
    </location>
</feature>
<dbReference type="GO" id="GO:0008237">
    <property type="term" value="F:metallopeptidase activity"/>
    <property type="evidence" value="ECO:0007669"/>
    <property type="project" value="UniProtKB-KW"/>
</dbReference>
<evidence type="ECO:0000259" key="3">
    <source>
        <dbReference type="Pfam" id="PF02517"/>
    </source>
</evidence>
<feature type="transmembrane region" description="Helical" evidence="2">
    <location>
        <begin position="194"/>
        <end position="219"/>
    </location>
</feature>
<feature type="transmembrane region" description="Helical" evidence="2">
    <location>
        <begin position="148"/>
        <end position="168"/>
    </location>
</feature>
<feature type="domain" description="CAAX prenyl protease 2/Lysostaphin resistance protein A-like" evidence="3">
    <location>
        <begin position="238"/>
        <end position="323"/>
    </location>
</feature>
<dbReference type="EMBL" id="JAHBBH010000012">
    <property type="protein sequence ID" value="MBW3092450.1"/>
    <property type="molecule type" value="Genomic_DNA"/>
</dbReference>
<comment type="caution">
    <text evidence="4">The sequence shown here is derived from an EMBL/GenBank/DDBJ whole genome shotgun (WGS) entry which is preliminary data.</text>
</comment>
<feature type="transmembrane region" description="Helical" evidence="2">
    <location>
        <begin position="380"/>
        <end position="406"/>
    </location>
</feature>
<gene>
    <name evidence="4" type="ORF">KIH79_05730</name>
</gene>
<accession>A0ABS6WEK6</accession>
<keyword evidence="2" id="KW-0472">Membrane</keyword>
<evidence type="ECO:0000256" key="1">
    <source>
        <dbReference type="SAM" id="MobiDB-lite"/>
    </source>
</evidence>
<name>A0ABS6WEK6_9BIFI</name>
<reference evidence="4 5" key="1">
    <citation type="submission" date="2021-05" db="EMBL/GenBank/DDBJ databases">
        <title>Phylogenetic classification of ten novel species belonging to the genus Bifidobacterium comprising B. colchicus sp. nov., B. abeli sp. nov., B. bicoloris sp. nov., B. guerezis sp. nov., B. rosaliae sp. nov., B. santillanensis sp. nov., B. argentati sp. nov., B. amazzoni sp. nov., B. pluviali sp. nov., and B. pinnaculum sp. nov.</title>
        <authorList>
            <person name="Lugli G.A."/>
            <person name="Ruiz Garcia L."/>
            <person name="Margolles A."/>
            <person name="Ventura M."/>
        </authorList>
    </citation>
    <scope>NUCLEOTIDE SEQUENCE [LARGE SCALE GENOMIC DNA]</scope>
    <source>
        <strain evidence="4 5">82T10</strain>
    </source>
</reference>
<protein>
    <submittedName>
        <fullName evidence="4">CPBP family intramembrane metalloprotease</fullName>
    </submittedName>
</protein>
<dbReference type="PANTHER" id="PTHR36435">
    <property type="entry name" value="SLR1288 PROTEIN"/>
    <property type="match status" value="1"/>
</dbReference>
<dbReference type="InterPro" id="IPR052710">
    <property type="entry name" value="CAAX_protease"/>
</dbReference>
<keyword evidence="5" id="KW-1185">Reference proteome</keyword>
<dbReference type="InterPro" id="IPR003675">
    <property type="entry name" value="Rce1/LyrA-like_dom"/>
</dbReference>